<organism evidence="1 2">
    <name type="scientific">Platysternon megacephalum</name>
    <name type="common">big-headed turtle</name>
    <dbReference type="NCBI Taxonomy" id="55544"/>
    <lineage>
        <taxon>Eukaryota</taxon>
        <taxon>Metazoa</taxon>
        <taxon>Chordata</taxon>
        <taxon>Craniata</taxon>
        <taxon>Vertebrata</taxon>
        <taxon>Euteleostomi</taxon>
        <taxon>Archelosauria</taxon>
        <taxon>Testudinata</taxon>
        <taxon>Testudines</taxon>
        <taxon>Cryptodira</taxon>
        <taxon>Durocryptodira</taxon>
        <taxon>Testudinoidea</taxon>
        <taxon>Platysternidae</taxon>
        <taxon>Platysternon</taxon>
    </lineage>
</organism>
<dbReference type="AlphaFoldDB" id="A0A4D9EDW4"/>
<keyword evidence="2" id="KW-1185">Reference proteome</keyword>
<sequence length="122" mass="13848">MDWRLSTVQHLKGDVLSTAGIKPRISMQEPHLSCNTALLAQTHKADSQKSTALPQEGAKEPRCCNYTHEEFFPSVKTHTCAMHFKKLQEEEENCPLRNIVRSSALTVIYCVALGHFFLVQRH</sequence>
<accession>A0A4D9EDW4</accession>
<reference evidence="1 2" key="2">
    <citation type="submission" date="2019-04" db="EMBL/GenBank/DDBJ databases">
        <title>The genome sequence of big-headed turtle.</title>
        <authorList>
            <person name="Gong S."/>
        </authorList>
    </citation>
    <scope>NUCLEOTIDE SEQUENCE [LARGE SCALE GENOMIC DNA]</scope>
    <source>
        <strain evidence="1">DO16091913</strain>
        <tissue evidence="1">Muscle</tissue>
    </source>
</reference>
<comment type="caution">
    <text evidence="1">The sequence shown here is derived from an EMBL/GenBank/DDBJ whole genome shotgun (WGS) entry which is preliminary data.</text>
</comment>
<gene>
    <name evidence="1" type="ORF">DR999_PMT11582</name>
</gene>
<reference evidence="1 2" key="1">
    <citation type="submission" date="2019-04" db="EMBL/GenBank/DDBJ databases">
        <title>Draft genome of the big-headed turtle Platysternon megacephalum.</title>
        <authorList>
            <person name="Gong S."/>
        </authorList>
    </citation>
    <scope>NUCLEOTIDE SEQUENCE [LARGE SCALE GENOMIC DNA]</scope>
    <source>
        <strain evidence="1">DO16091913</strain>
        <tissue evidence="1">Muscle</tissue>
    </source>
</reference>
<dbReference type="Proteomes" id="UP000297703">
    <property type="component" value="Unassembled WGS sequence"/>
</dbReference>
<evidence type="ECO:0000313" key="1">
    <source>
        <dbReference type="EMBL" id="TFK05742.1"/>
    </source>
</evidence>
<name>A0A4D9EDW4_9SAUR</name>
<evidence type="ECO:0000313" key="2">
    <source>
        <dbReference type="Proteomes" id="UP000297703"/>
    </source>
</evidence>
<protein>
    <submittedName>
        <fullName evidence="1">Mitochondrial 10-formyltetrahydrofolate dehydrogenase</fullName>
    </submittedName>
</protein>
<dbReference type="EMBL" id="QXTE01000108">
    <property type="protein sequence ID" value="TFK05742.1"/>
    <property type="molecule type" value="Genomic_DNA"/>
</dbReference>
<proteinExistence type="predicted"/>